<gene>
    <name evidence="3" type="ORF">HMPREF9449_02877</name>
</gene>
<name>H1DKU1_9BACT</name>
<accession>H1DKU1</accession>
<dbReference type="eggNOG" id="COG1538">
    <property type="taxonomic scope" value="Bacteria"/>
</dbReference>
<dbReference type="PANTHER" id="PTHR30203:SF24">
    <property type="entry name" value="BLR4935 PROTEIN"/>
    <property type="match status" value="1"/>
</dbReference>
<sequence>MKIKNMKKYLYGGILLLLNIYPVCAQSDINQVLESIALNNKTLKAGGYLTEAQKLEAKTGKYLANPTIEFNQLWGDKKTGGNINEMAVVQAFDFPSVYAHKNKIAHLKSTNYDLQYAVGRQQILLTAQQTCLEIIYLRKQKKLLNERVENVQKLSDLYQKRLEEGDANQLDINKIQLELLNIQNSERLNTVALKAKIEQLQTLNGGIPVEFSDTTYPNWLLPAYQQLETSYLNLDPNLKSLTSQAEIAGREIRLSRAQSLPKFDLGYRRNGGNEETLNGFVIGLSIPLFENKNTVRRAKTQYEYSNALIEDNTQNLKSNLQQWYEKASALNTSCKAYASILSGQHNIELLNKALAAGQISMIDYFTEIDTLYDSQENYLTVEQDYYITLSQLLQYQL</sequence>
<dbReference type="GO" id="GO:0015562">
    <property type="term" value="F:efflux transmembrane transporter activity"/>
    <property type="evidence" value="ECO:0007669"/>
    <property type="project" value="InterPro"/>
</dbReference>
<evidence type="ECO:0000313" key="4">
    <source>
        <dbReference type="Proteomes" id="UP000004892"/>
    </source>
</evidence>
<feature type="signal peptide" evidence="2">
    <location>
        <begin position="1"/>
        <end position="25"/>
    </location>
</feature>
<evidence type="ECO:0008006" key="5">
    <source>
        <dbReference type="Google" id="ProtNLM"/>
    </source>
</evidence>
<evidence type="ECO:0000256" key="2">
    <source>
        <dbReference type="SAM" id="SignalP"/>
    </source>
</evidence>
<dbReference type="Proteomes" id="UP000004892">
    <property type="component" value="Unassembled WGS sequence"/>
</dbReference>
<keyword evidence="4" id="KW-1185">Reference proteome</keyword>
<dbReference type="STRING" id="742817.HMPREF9449_02877"/>
<dbReference type="EMBL" id="ADMC01000032">
    <property type="protein sequence ID" value="EHP45401.1"/>
    <property type="molecule type" value="Genomic_DNA"/>
</dbReference>
<protein>
    <recommendedName>
        <fullName evidence="5">Outer membrane efflux protein</fullName>
    </recommendedName>
</protein>
<feature type="chain" id="PRO_5003550269" description="Outer membrane efflux protein" evidence="2">
    <location>
        <begin position="26"/>
        <end position="397"/>
    </location>
</feature>
<dbReference type="Pfam" id="PF02321">
    <property type="entry name" value="OEP"/>
    <property type="match status" value="1"/>
</dbReference>
<dbReference type="Gene3D" id="1.20.1600.10">
    <property type="entry name" value="Outer membrane efflux proteins (OEP)"/>
    <property type="match status" value="1"/>
</dbReference>
<comment type="similarity">
    <text evidence="1">Belongs to the outer membrane factor (OMF) (TC 1.B.17) family.</text>
</comment>
<dbReference type="SUPFAM" id="SSF56954">
    <property type="entry name" value="Outer membrane efflux proteins (OEP)"/>
    <property type="match status" value="1"/>
</dbReference>
<dbReference type="InterPro" id="IPR010131">
    <property type="entry name" value="MdtP/NodT-like"/>
</dbReference>
<comment type="caution">
    <text evidence="3">The sequence shown here is derived from an EMBL/GenBank/DDBJ whole genome shotgun (WGS) entry which is preliminary data.</text>
</comment>
<organism evidence="3 4">
    <name type="scientific">Odoribacter laneus YIT 12061</name>
    <dbReference type="NCBI Taxonomy" id="742817"/>
    <lineage>
        <taxon>Bacteria</taxon>
        <taxon>Pseudomonadati</taxon>
        <taxon>Bacteroidota</taxon>
        <taxon>Bacteroidia</taxon>
        <taxon>Bacteroidales</taxon>
        <taxon>Odoribacteraceae</taxon>
        <taxon>Odoribacter</taxon>
    </lineage>
</organism>
<proteinExistence type="inferred from homology"/>
<dbReference type="AlphaFoldDB" id="H1DKU1"/>
<evidence type="ECO:0000256" key="1">
    <source>
        <dbReference type="ARBA" id="ARBA00007613"/>
    </source>
</evidence>
<dbReference type="HOGENOM" id="CLU_701774_0_0_10"/>
<evidence type="ECO:0000313" key="3">
    <source>
        <dbReference type="EMBL" id="EHP45401.1"/>
    </source>
</evidence>
<reference evidence="3 4" key="1">
    <citation type="submission" date="2012-01" db="EMBL/GenBank/DDBJ databases">
        <title>The Genome Sequence of Odoribacter laneus YIT 12061.</title>
        <authorList>
            <consortium name="The Broad Institute Genome Sequencing Platform"/>
            <person name="Earl A."/>
            <person name="Ward D."/>
            <person name="Feldgarden M."/>
            <person name="Gevers D."/>
            <person name="Morotomi M."/>
            <person name="Young S.K."/>
            <person name="Zeng Q."/>
            <person name="Gargeya S."/>
            <person name="Fitzgerald M."/>
            <person name="Haas B."/>
            <person name="Abouelleil A."/>
            <person name="Alvarado L."/>
            <person name="Arachchi H.M."/>
            <person name="Berlin A."/>
            <person name="Chapman S.B."/>
            <person name="Gearin G."/>
            <person name="Goldberg J."/>
            <person name="Griggs A."/>
            <person name="Gujja S."/>
            <person name="Hansen M."/>
            <person name="Heiman D."/>
            <person name="Howarth C."/>
            <person name="Larimer J."/>
            <person name="Lui A."/>
            <person name="MacDonald P.J.P."/>
            <person name="McCowen C."/>
            <person name="Montmayeur A."/>
            <person name="Murphy C."/>
            <person name="Neiman D."/>
            <person name="Pearson M."/>
            <person name="Priest M."/>
            <person name="Roberts A."/>
            <person name="Saif S."/>
            <person name="Shea T."/>
            <person name="Sisk P."/>
            <person name="Stolte C."/>
            <person name="Sykes S."/>
            <person name="Wortman J."/>
            <person name="Nusbaum C."/>
            <person name="Birren B."/>
        </authorList>
    </citation>
    <scope>NUCLEOTIDE SEQUENCE [LARGE SCALE GENOMIC DNA]</scope>
    <source>
        <strain evidence="3 4">YIT 12061</strain>
    </source>
</reference>
<dbReference type="PANTHER" id="PTHR30203">
    <property type="entry name" value="OUTER MEMBRANE CATION EFFLUX PROTEIN"/>
    <property type="match status" value="1"/>
</dbReference>
<dbReference type="InterPro" id="IPR003423">
    <property type="entry name" value="OMP_efflux"/>
</dbReference>
<dbReference type="PATRIC" id="fig|742817.3.peg.3078"/>
<keyword evidence="2" id="KW-0732">Signal</keyword>